<gene>
    <name evidence="1" type="ORF">CSB93_2775</name>
</gene>
<reference evidence="1 2" key="1">
    <citation type="submission" date="2018-02" db="EMBL/GenBank/DDBJ databases">
        <title>FDA/CDC Antimicrobial Resistant Isolate Bank Genome Sequencing.</title>
        <authorList>
            <person name="Benahmed F.H."/>
            <person name="Lutgring J.D."/>
            <person name="Yoo B."/>
            <person name="Machado M."/>
            <person name="Brown A."/>
            <person name="McAllister G."/>
            <person name="Perry A."/>
            <person name="Halpin A.L."/>
            <person name="Vavikolanu K."/>
            <person name="Ott S."/>
            <person name="Zhao X."/>
            <person name="Tallon L.J."/>
            <person name="Sadzewicz L."/>
            <person name="Aluvathingal J."/>
            <person name="Nadendla S."/>
            <person name="Voskania-kordi A."/>
            <person name="Simonyan V."/>
            <person name="Patel J."/>
            <person name="Shawar R.M."/>
        </authorList>
    </citation>
    <scope>NUCLEOTIDE SEQUENCE [LARGE SCALE GENOMIC DNA]</scope>
    <source>
        <strain evidence="1 2">AR_0356</strain>
    </source>
</reference>
<sequence length="40" mass="4682">MHTCRAFVWEVIAEWKFGQVDSKLLRELVQEFVGVISDQS</sequence>
<keyword evidence="2" id="KW-1185">Reference proteome</keyword>
<name>A0A2R3J4B8_9PSED</name>
<evidence type="ECO:0000313" key="1">
    <source>
        <dbReference type="EMBL" id="AVK09032.1"/>
    </source>
</evidence>
<dbReference type="AlphaFoldDB" id="A0A2R3J4B8"/>
<proteinExistence type="predicted"/>
<organism evidence="1 2">
    <name type="scientific">Pseudomonas paraeruginosa</name>
    <dbReference type="NCBI Taxonomy" id="2994495"/>
    <lineage>
        <taxon>Bacteria</taxon>
        <taxon>Pseudomonadati</taxon>
        <taxon>Pseudomonadota</taxon>
        <taxon>Gammaproteobacteria</taxon>
        <taxon>Pseudomonadales</taxon>
        <taxon>Pseudomonadaceae</taxon>
        <taxon>Pseudomonas</taxon>
    </lineage>
</organism>
<accession>A0A2R3J4B8</accession>
<protein>
    <submittedName>
        <fullName evidence="1">Uncharacterized protein</fullName>
    </submittedName>
</protein>
<dbReference type="Proteomes" id="UP000238390">
    <property type="component" value="Chromosome"/>
</dbReference>
<evidence type="ECO:0000313" key="2">
    <source>
        <dbReference type="Proteomes" id="UP000238390"/>
    </source>
</evidence>
<dbReference type="EMBL" id="CP027169">
    <property type="protein sequence ID" value="AVK09032.1"/>
    <property type="molecule type" value="Genomic_DNA"/>
</dbReference>